<keyword evidence="2" id="KW-0813">Transport</keyword>
<dbReference type="EMBL" id="CP002156">
    <property type="protein sequence ID" value="ADM08857.1"/>
    <property type="molecule type" value="Genomic_DNA"/>
</dbReference>
<dbReference type="InterPro" id="IPR038770">
    <property type="entry name" value="Na+/solute_symporter_sf"/>
</dbReference>
<gene>
    <name evidence="12" type="ordered locus">PB2503_03912</name>
</gene>
<feature type="transmembrane region" description="Helical" evidence="10">
    <location>
        <begin position="188"/>
        <end position="206"/>
    </location>
</feature>
<dbReference type="eggNOG" id="COG3263">
    <property type="taxonomic scope" value="Bacteria"/>
</dbReference>
<evidence type="ECO:0000256" key="1">
    <source>
        <dbReference type="ARBA" id="ARBA00004651"/>
    </source>
</evidence>
<feature type="transmembrane region" description="Helical" evidence="10">
    <location>
        <begin position="58"/>
        <end position="75"/>
    </location>
</feature>
<evidence type="ECO:0000313" key="13">
    <source>
        <dbReference type="Proteomes" id="UP000001302"/>
    </source>
</evidence>
<evidence type="ECO:0000259" key="11">
    <source>
        <dbReference type="Pfam" id="PF00999"/>
    </source>
</evidence>
<dbReference type="GO" id="GO:1902600">
    <property type="term" value="P:proton transmembrane transport"/>
    <property type="evidence" value="ECO:0007669"/>
    <property type="project" value="InterPro"/>
</dbReference>
<dbReference type="RefSeq" id="WP_013299831.1">
    <property type="nucleotide sequence ID" value="NC_014414.1"/>
</dbReference>
<evidence type="ECO:0000256" key="2">
    <source>
        <dbReference type="ARBA" id="ARBA00022448"/>
    </source>
</evidence>
<keyword evidence="6 10" id="KW-1133">Transmembrane helix</keyword>
<dbReference type="PANTHER" id="PTHR32507">
    <property type="entry name" value="NA(+)/H(+) ANTIPORTER 1"/>
    <property type="match status" value="1"/>
</dbReference>
<dbReference type="HOGENOM" id="CLU_410965_0_0_5"/>
<feature type="transmembrane region" description="Helical" evidence="10">
    <location>
        <begin position="332"/>
        <end position="352"/>
    </location>
</feature>
<reference evidence="13" key="1">
    <citation type="submission" date="2010-08" db="EMBL/GenBank/DDBJ databases">
        <title>Genome sequence of Parvularcula bermudensis HTCC2503.</title>
        <authorList>
            <person name="Kang D.-M."/>
            <person name="Oh H.-M."/>
            <person name="Cho J.-C."/>
        </authorList>
    </citation>
    <scope>NUCLEOTIDE SEQUENCE [LARGE SCALE GENOMIC DNA]</scope>
    <source>
        <strain evidence="13">ATCC BAA-594 / HTCC2503 / KCTC 12087</strain>
    </source>
</reference>
<feature type="region of interest" description="Disordered" evidence="9">
    <location>
        <begin position="643"/>
        <end position="668"/>
    </location>
</feature>
<keyword evidence="13" id="KW-1185">Reference proteome</keyword>
<evidence type="ECO:0000256" key="6">
    <source>
        <dbReference type="ARBA" id="ARBA00022989"/>
    </source>
</evidence>
<reference evidence="12 13" key="2">
    <citation type="journal article" date="2011" name="J. Bacteriol.">
        <title>Complete genome sequence of strain HTCC2503T of Parvularcula bermudensis, the type species of the order "Parvularculales" in the class Alphaproteobacteria.</title>
        <authorList>
            <person name="Oh H.M."/>
            <person name="Kang I."/>
            <person name="Vergin K.L."/>
            <person name="Kang D."/>
            <person name="Rhee K.H."/>
            <person name="Giovannoni S.J."/>
            <person name="Cho J.C."/>
        </authorList>
    </citation>
    <scope>NUCLEOTIDE SEQUENCE [LARGE SCALE GENOMIC DNA]</scope>
    <source>
        <strain evidence="13">ATCC BAA-594 / HTCC2503 / KCTC 12087</strain>
    </source>
</reference>
<comment type="subcellular location">
    <subcellularLocation>
        <location evidence="1">Cell membrane</location>
        <topology evidence="1">Multi-pass membrane protein</topology>
    </subcellularLocation>
</comment>
<dbReference type="NCBIfam" id="NF003715">
    <property type="entry name" value="PRK05326.1-2"/>
    <property type="match status" value="1"/>
</dbReference>
<evidence type="ECO:0000256" key="7">
    <source>
        <dbReference type="ARBA" id="ARBA00023065"/>
    </source>
</evidence>
<feature type="transmembrane region" description="Helical" evidence="10">
    <location>
        <begin position="358"/>
        <end position="382"/>
    </location>
</feature>
<dbReference type="PANTHER" id="PTHR32507:SF7">
    <property type="entry name" value="K(+)_H(+) ANTIPORTER NHAP2"/>
    <property type="match status" value="1"/>
</dbReference>
<feature type="transmembrane region" description="Helical" evidence="10">
    <location>
        <begin position="270"/>
        <end position="293"/>
    </location>
</feature>
<keyword evidence="8 10" id="KW-0472">Membrane</keyword>
<evidence type="ECO:0000256" key="10">
    <source>
        <dbReference type="SAM" id="Phobius"/>
    </source>
</evidence>
<dbReference type="OrthoDB" id="9810860at2"/>
<evidence type="ECO:0000313" key="12">
    <source>
        <dbReference type="EMBL" id="ADM08857.1"/>
    </source>
</evidence>
<keyword evidence="7" id="KW-0406">Ion transport</keyword>
<keyword evidence="4" id="KW-1003">Cell membrane</keyword>
<accession>E0TE36</accession>
<feature type="transmembrane region" description="Helical" evidence="10">
    <location>
        <begin position="299"/>
        <end position="320"/>
    </location>
</feature>
<feature type="domain" description="Cation/H+ exchanger transmembrane" evidence="11">
    <location>
        <begin position="17"/>
        <end position="380"/>
    </location>
</feature>
<evidence type="ECO:0000256" key="4">
    <source>
        <dbReference type="ARBA" id="ARBA00022475"/>
    </source>
</evidence>
<feature type="transmembrane region" description="Helical" evidence="10">
    <location>
        <begin position="120"/>
        <end position="146"/>
    </location>
</feature>
<dbReference type="Gene3D" id="1.20.1530.20">
    <property type="match status" value="1"/>
</dbReference>
<dbReference type="InterPro" id="IPR006153">
    <property type="entry name" value="Cation/H_exchanger_TM"/>
</dbReference>
<dbReference type="STRING" id="314260.PB2503_03912"/>
<dbReference type="GO" id="GO:0015297">
    <property type="term" value="F:antiporter activity"/>
    <property type="evidence" value="ECO:0007669"/>
    <property type="project" value="UniProtKB-KW"/>
</dbReference>
<evidence type="ECO:0000256" key="3">
    <source>
        <dbReference type="ARBA" id="ARBA00022449"/>
    </source>
</evidence>
<feature type="transmembrane region" description="Helical" evidence="10">
    <location>
        <begin position="31"/>
        <end position="52"/>
    </location>
</feature>
<proteinExistence type="predicted"/>
<evidence type="ECO:0000256" key="9">
    <source>
        <dbReference type="SAM" id="MobiDB-lite"/>
    </source>
</evidence>
<sequence length="668" mass="69710">MDIGIVILGISALSVGAILAGAAGQKIDAPILLIFLLVGMLAGREGPGGVSLDASQTVLVWGSAALASILFEGGLRTEARTFSIGVWPGLTLALLGTILTAVVLAPIAHIAFGLGWTEALLLGAIVSSTDAAAVFALAATGLRMPIKVRAVLEVESGLNDPIAIFLVIGLASSLALDPMSATDWAGSFIAKLSLGTIVGIGMGHLVPRLLTDMTLPQGLLTILVAGFGFMAFGLAETVGGSGFLAIYLTGLTMARTAPDFTQRAAGVMDGLAWLAQTGLFLVLGLLVTPSLLADVALPAFLLSLALILLARPIGVVASLLPFRFRSRDMAFVSWAGLRGATPVFLGLIPAAIGVENGSFFVSAATVVVLLSLVIQGWTAPLVGRALKVTMAEDGTSLDRGAMWARLGAVGASIVVGAWFASVLAPPPGDDPDLMAPETMAELRDGLEDAALIPTRFPTGFSSLPLDERRPLFIATLAQVVEATNQRIETDRVRLKELAAERRRRGRLSLEEEAEAAQIARRYGLRLTTPRALLDRIDVIPPRLAIAQAALATGWGSAGAAVEANAVYGRRRDEGFSSLITATQDLASLYAAHEDFGRLRAARVAARRAERVPTAEELAPLIGAYAREADIYLAQIAELLRTDSLAQPLPQPGPPADEGETPTEDSNGE</sequence>
<protein>
    <submittedName>
        <fullName evidence="12">Cell volume regulation protein CvrA</fullName>
    </submittedName>
</protein>
<dbReference type="Pfam" id="PF00999">
    <property type="entry name" value="Na_H_Exchanger"/>
    <property type="match status" value="1"/>
</dbReference>
<feature type="transmembrane region" description="Helical" evidence="10">
    <location>
        <begin position="87"/>
        <end position="114"/>
    </location>
</feature>
<name>E0TE36_PARBH</name>
<keyword evidence="3" id="KW-0050">Antiport</keyword>
<feature type="compositionally biased region" description="Acidic residues" evidence="9">
    <location>
        <begin position="656"/>
        <end position="668"/>
    </location>
</feature>
<dbReference type="eggNOG" id="COG2992">
    <property type="taxonomic scope" value="Bacteria"/>
</dbReference>
<feature type="transmembrane region" description="Helical" evidence="10">
    <location>
        <begin position="403"/>
        <end position="424"/>
    </location>
</feature>
<evidence type="ECO:0000256" key="8">
    <source>
        <dbReference type="ARBA" id="ARBA00023136"/>
    </source>
</evidence>
<dbReference type="KEGG" id="pbr:PB2503_03912"/>
<dbReference type="AlphaFoldDB" id="E0TE36"/>
<organism evidence="12 13">
    <name type="scientific">Parvularcula bermudensis (strain ATCC BAA-594 / HTCC2503 / KCTC 12087)</name>
    <dbReference type="NCBI Taxonomy" id="314260"/>
    <lineage>
        <taxon>Bacteria</taxon>
        <taxon>Pseudomonadati</taxon>
        <taxon>Pseudomonadota</taxon>
        <taxon>Alphaproteobacteria</taxon>
        <taxon>Parvularculales</taxon>
        <taxon>Parvularculaceae</taxon>
        <taxon>Parvularcula</taxon>
    </lineage>
</organism>
<keyword evidence="5 10" id="KW-0812">Transmembrane</keyword>
<dbReference type="Proteomes" id="UP000001302">
    <property type="component" value="Chromosome"/>
</dbReference>
<feature type="transmembrane region" description="Helical" evidence="10">
    <location>
        <begin position="6"/>
        <end position="24"/>
    </location>
</feature>
<evidence type="ECO:0000256" key="5">
    <source>
        <dbReference type="ARBA" id="ARBA00022692"/>
    </source>
</evidence>
<dbReference type="GO" id="GO:0005886">
    <property type="term" value="C:plasma membrane"/>
    <property type="evidence" value="ECO:0007669"/>
    <property type="project" value="UniProtKB-SubCell"/>
</dbReference>